<feature type="region of interest" description="Disordered" evidence="1">
    <location>
        <begin position="163"/>
        <end position="206"/>
    </location>
</feature>
<gene>
    <name evidence="2" type="ORF">FXV83_16245</name>
</gene>
<dbReference type="Proteomes" id="UP000324797">
    <property type="component" value="Unassembled WGS sequence"/>
</dbReference>
<sequence>MSKTTTVKAATPSVIKLIDGETAIKKALASIKTRGATLQRDIHVACCSVLAHVGKHSDIRLVTELLSSLPDMTRKNAVKAWFEFFGPVTFAEGGDIKFNGANPVKLGDAMAKPFYAFKPEADYVPMDIAKSIDSLVKKMERDHKETGRDHTSMIAKLLAIRPEGDETAVERQKQNATAARGAKAPKEAKATPATAPAASAPVAQAA</sequence>
<name>A0A5S4YQ34_9BRAD</name>
<comment type="caution">
    <text evidence="2">The sequence shown here is derived from an EMBL/GenBank/DDBJ whole genome shotgun (WGS) entry which is preliminary data.</text>
</comment>
<feature type="compositionally biased region" description="Low complexity" evidence="1">
    <location>
        <begin position="190"/>
        <end position="206"/>
    </location>
</feature>
<dbReference type="EMBL" id="VSTH01000051">
    <property type="protein sequence ID" value="TYO65485.1"/>
    <property type="molecule type" value="Genomic_DNA"/>
</dbReference>
<protein>
    <submittedName>
        <fullName evidence="2">Uncharacterized protein</fullName>
    </submittedName>
</protein>
<reference evidence="2 3" key="1">
    <citation type="submission" date="2019-08" db="EMBL/GenBank/DDBJ databases">
        <title>Bradyrhizobium hipponensis sp. nov., a rhizobium isolated from a Lupinus angustifolius root nodule in Tunisia.</title>
        <authorList>
            <person name="Off K."/>
            <person name="Rejili M."/>
            <person name="Mars M."/>
            <person name="Brachmann A."/>
            <person name="Marin M."/>
        </authorList>
    </citation>
    <scope>NUCLEOTIDE SEQUENCE [LARGE SCALE GENOMIC DNA]</scope>
    <source>
        <strain evidence="3">aSej3</strain>
    </source>
</reference>
<organism evidence="2 3">
    <name type="scientific">Bradyrhizobium hipponense</name>
    <dbReference type="NCBI Taxonomy" id="2605638"/>
    <lineage>
        <taxon>Bacteria</taxon>
        <taxon>Pseudomonadati</taxon>
        <taxon>Pseudomonadota</taxon>
        <taxon>Alphaproteobacteria</taxon>
        <taxon>Hyphomicrobiales</taxon>
        <taxon>Nitrobacteraceae</taxon>
        <taxon>Bradyrhizobium</taxon>
    </lineage>
</organism>
<evidence type="ECO:0000313" key="3">
    <source>
        <dbReference type="Proteomes" id="UP000324797"/>
    </source>
</evidence>
<dbReference type="AlphaFoldDB" id="A0A5S4YQ34"/>
<keyword evidence="3" id="KW-1185">Reference proteome</keyword>
<evidence type="ECO:0000313" key="2">
    <source>
        <dbReference type="EMBL" id="TYO65485.1"/>
    </source>
</evidence>
<feature type="compositionally biased region" description="Basic and acidic residues" evidence="1">
    <location>
        <begin position="163"/>
        <end position="173"/>
    </location>
</feature>
<accession>A0A5S4YQ34</accession>
<dbReference type="RefSeq" id="WP_148740419.1">
    <property type="nucleotide sequence ID" value="NZ_VSTH01000051.1"/>
</dbReference>
<evidence type="ECO:0000256" key="1">
    <source>
        <dbReference type="SAM" id="MobiDB-lite"/>
    </source>
</evidence>
<proteinExistence type="predicted"/>